<dbReference type="AlphaFoldDB" id="A0A292YQ74"/>
<dbReference type="Proteomes" id="UP000217785">
    <property type="component" value="Unassembled WGS sequence"/>
</dbReference>
<evidence type="ECO:0000259" key="4">
    <source>
        <dbReference type="SMART" id="SM00967"/>
    </source>
</evidence>
<reference evidence="6" key="1">
    <citation type="submission" date="2017-07" db="EMBL/GenBank/DDBJ databases">
        <title>Draft genome sequence of Effusibacillus lacus strain skLN1.</title>
        <authorList>
            <person name="Watanabe M."/>
            <person name="Kojima H."/>
            <person name="Fukui M."/>
        </authorList>
    </citation>
    <scope>NUCLEOTIDE SEQUENCE [LARGE SCALE GENOMIC DNA]</scope>
    <source>
        <strain evidence="6">skLN1</strain>
    </source>
</reference>
<keyword evidence="6" id="KW-1185">Reference proteome</keyword>
<dbReference type="InterPro" id="IPR053888">
    <property type="entry name" value="MRM3-like_sub_bind"/>
</dbReference>
<dbReference type="InterPro" id="IPR029028">
    <property type="entry name" value="Alpha/beta_knot_MTases"/>
</dbReference>
<accession>A0A292YQ74</accession>
<comment type="caution">
    <text evidence="5">The sequence shown here is derived from an EMBL/GenBank/DDBJ whole genome shotgun (WGS) entry which is preliminary data.</text>
</comment>
<dbReference type="Pfam" id="PF22435">
    <property type="entry name" value="MRM3-like_sub_bind"/>
    <property type="match status" value="1"/>
</dbReference>
<dbReference type="Gene3D" id="3.40.1280.10">
    <property type="match status" value="1"/>
</dbReference>
<dbReference type="SMART" id="SM00967">
    <property type="entry name" value="SpoU_sub_bind"/>
    <property type="match status" value="1"/>
</dbReference>
<evidence type="ECO:0000313" key="6">
    <source>
        <dbReference type="Proteomes" id="UP000217785"/>
    </source>
</evidence>
<dbReference type="SUPFAM" id="SSF75217">
    <property type="entry name" value="alpha/beta knot"/>
    <property type="match status" value="1"/>
</dbReference>
<sequence>MDRITSTRNDRVKEWASLNQKKFRDRTGRFLIEGIRLVEDALESDAPLETVLVLEELLPTGRLDRIVNLANSLNIELIHVTQAVIDHLSDTKSPQGVIAVGHQFHHDPEGLISRRETPLYLVLDNIQDPGNLGTMIRSADAVGADGVFVGEGSVDLYNPKVVRATMGSLFHLPVMEVRLTDILPILKQHRVTVTGTSTDAVSPHFASDLSGSAAIVIGSEAHGISEEIRHMIDMWISLPMPGKAESLNAAVASSVILYEALRQRLTKQ</sequence>
<evidence type="ECO:0000256" key="2">
    <source>
        <dbReference type="ARBA" id="ARBA00022603"/>
    </source>
</evidence>
<evidence type="ECO:0000313" key="5">
    <source>
        <dbReference type="EMBL" id="GAX90655.1"/>
    </source>
</evidence>
<keyword evidence="3 5" id="KW-0808">Transferase</keyword>
<dbReference type="PANTHER" id="PTHR43191:SF2">
    <property type="entry name" value="RRNA METHYLTRANSFERASE 3, MITOCHONDRIAL"/>
    <property type="match status" value="1"/>
</dbReference>
<dbReference type="GO" id="GO:0008173">
    <property type="term" value="F:RNA methyltransferase activity"/>
    <property type="evidence" value="ECO:0007669"/>
    <property type="project" value="InterPro"/>
</dbReference>
<evidence type="ECO:0000256" key="1">
    <source>
        <dbReference type="ARBA" id="ARBA00007228"/>
    </source>
</evidence>
<dbReference type="PANTHER" id="PTHR43191">
    <property type="entry name" value="RRNA METHYLTRANSFERASE 3"/>
    <property type="match status" value="1"/>
</dbReference>
<name>A0A292YQ74_9BACL</name>
<dbReference type="InterPro" id="IPR051259">
    <property type="entry name" value="rRNA_Methyltransferase"/>
</dbReference>
<dbReference type="GO" id="GO:0005737">
    <property type="term" value="C:cytoplasm"/>
    <property type="evidence" value="ECO:0007669"/>
    <property type="project" value="UniProtKB-ARBA"/>
</dbReference>
<dbReference type="CDD" id="cd18095">
    <property type="entry name" value="SpoU-like_rRNA-MTase"/>
    <property type="match status" value="1"/>
</dbReference>
<dbReference type="GO" id="GO:0003723">
    <property type="term" value="F:RNA binding"/>
    <property type="evidence" value="ECO:0007669"/>
    <property type="project" value="InterPro"/>
</dbReference>
<dbReference type="InterPro" id="IPR029064">
    <property type="entry name" value="Ribosomal_eL30-like_sf"/>
</dbReference>
<dbReference type="InterPro" id="IPR013123">
    <property type="entry name" value="SpoU_subst-bd"/>
</dbReference>
<dbReference type="GO" id="GO:0006396">
    <property type="term" value="P:RNA processing"/>
    <property type="evidence" value="ECO:0007669"/>
    <property type="project" value="InterPro"/>
</dbReference>
<comment type="similarity">
    <text evidence="1">Belongs to the class IV-like SAM-binding methyltransferase superfamily. RNA methyltransferase TrmH family.</text>
</comment>
<dbReference type="Pfam" id="PF00588">
    <property type="entry name" value="SpoU_methylase"/>
    <property type="match status" value="1"/>
</dbReference>
<dbReference type="Gene3D" id="3.30.1330.30">
    <property type="match status" value="1"/>
</dbReference>
<organism evidence="5 6">
    <name type="scientific">Effusibacillus lacus</name>
    <dbReference type="NCBI Taxonomy" id="1348429"/>
    <lineage>
        <taxon>Bacteria</taxon>
        <taxon>Bacillati</taxon>
        <taxon>Bacillota</taxon>
        <taxon>Bacilli</taxon>
        <taxon>Bacillales</taxon>
        <taxon>Alicyclobacillaceae</taxon>
        <taxon>Effusibacillus</taxon>
    </lineage>
</organism>
<dbReference type="GO" id="GO:0032259">
    <property type="term" value="P:methylation"/>
    <property type="evidence" value="ECO:0007669"/>
    <property type="project" value="UniProtKB-KW"/>
</dbReference>
<dbReference type="SUPFAM" id="SSF55315">
    <property type="entry name" value="L30e-like"/>
    <property type="match status" value="1"/>
</dbReference>
<proteinExistence type="inferred from homology"/>
<keyword evidence="2 5" id="KW-0489">Methyltransferase</keyword>
<dbReference type="InterPro" id="IPR029026">
    <property type="entry name" value="tRNA_m1G_MTases_N"/>
</dbReference>
<dbReference type="EMBL" id="BDUF01000060">
    <property type="protein sequence ID" value="GAX90655.1"/>
    <property type="molecule type" value="Genomic_DNA"/>
</dbReference>
<dbReference type="InterPro" id="IPR001537">
    <property type="entry name" value="SpoU_MeTrfase"/>
</dbReference>
<evidence type="ECO:0000256" key="3">
    <source>
        <dbReference type="ARBA" id="ARBA00022679"/>
    </source>
</evidence>
<protein>
    <submittedName>
        <fullName evidence="5">rRNA methyltransferase</fullName>
    </submittedName>
</protein>
<feature type="domain" description="RNA 2-O ribose methyltransferase substrate binding" evidence="4">
    <location>
        <begin position="31"/>
        <end position="107"/>
    </location>
</feature>